<evidence type="ECO:0000256" key="8">
    <source>
        <dbReference type="ARBA" id="ARBA00022989"/>
    </source>
</evidence>
<reference evidence="16 17" key="1">
    <citation type="submission" date="2019-02" db="EMBL/GenBank/DDBJ databases">
        <title>Genomic Encyclopedia of Type Strains, Phase IV (KMG-IV): sequencing the most valuable type-strain genomes for metagenomic binning, comparative biology and taxonomic classification.</title>
        <authorList>
            <person name="Goeker M."/>
        </authorList>
    </citation>
    <scope>NUCLEOTIDE SEQUENCE [LARGE SCALE GENOMIC DNA]</scope>
    <source>
        <strain evidence="16 17">DSM 18116</strain>
    </source>
</reference>
<evidence type="ECO:0000256" key="13">
    <source>
        <dbReference type="HAMAP-Rule" id="MF_01810"/>
    </source>
</evidence>
<dbReference type="PANTHER" id="PTHR12428">
    <property type="entry name" value="OXA1"/>
    <property type="match status" value="1"/>
</dbReference>
<comment type="function">
    <text evidence="13">Required for the insertion and/or proper folding and/or complex formation of integral membrane proteins into the membrane. Involved in integration of membrane proteins that insert both dependently and independently of the Sec translocase complex, as well as at least some lipoproteins. Aids folding of multispanning membrane proteins.</text>
</comment>
<dbReference type="Gene3D" id="2.70.98.90">
    <property type="match status" value="1"/>
</dbReference>
<dbReference type="InterPro" id="IPR028055">
    <property type="entry name" value="YidC/Oxa/ALB_C"/>
</dbReference>
<dbReference type="InterPro" id="IPR019998">
    <property type="entry name" value="Membr_insert_YidC"/>
</dbReference>
<dbReference type="NCBIfam" id="NF002356">
    <property type="entry name" value="PRK01318.2-3"/>
    <property type="match status" value="1"/>
</dbReference>
<evidence type="ECO:0000259" key="14">
    <source>
        <dbReference type="Pfam" id="PF02096"/>
    </source>
</evidence>
<dbReference type="Pfam" id="PF02096">
    <property type="entry name" value="60KD_IMP"/>
    <property type="match status" value="1"/>
</dbReference>
<comment type="subcellular location">
    <subcellularLocation>
        <location evidence="1">Cell inner membrane</location>
        <topology evidence="1">Multi-pass membrane protein</topology>
    </subcellularLocation>
    <subcellularLocation>
        <location evidence="13">Cell membrane</location>
        <topology evidence="13">Multi-pass membrane protein</topology>
    </subcellularLocation>
</comment>
<dbReference type="Pfam" id="PF14849">
    <property type="entry name" value="YidC_periplas"/>
    <property type="match status" value="1"/>
</dbReference>
<evidence type="ECO:0000256" key="7">
    <source>
        <dbReference type="ARBA" id="ARBA00022927"/>
    </source>
</evidence>
<dbReference type="GO" id="GO:0005886">
    <property type="term" value="C:plasma membrane"/>
    <property type="evidence" value="ECO:0007669"/>
    <property type="project" value="UniProtKB-SubCell"/>
</dbReference>
<evidence type="ECO:0000256" key="2">
    <source>
        <dbReference type="ARBA" id="ARBA00010527"/>
    </source>
</evidence>
<dbReference type="GO" id="GO:0032977">
    <property type="term" value="F:membrane insertase activity"/>
    <property type="evidence" value="ECO:0007669"/>
    <property type="project" value="InterPro"/>
</dbReference>
<keyword evidence="17" id="KW-1185">Reference proteome</keyword>
<evidence type="ECO:0000256" key="9">
    <source>
        <dbReference type="ARBA" id="ARBA00023136"/>
    </source>
</evidence>
<keyword evidence="9 13" id="KW-0472">Membrane</keyword>
<dbReference type="InterPro" id="IPR001708">
    <property type="entry name" value="YidC/ALB3/OXA1/COX18"/>
</dbReference>
<comment type="similarity">
    <text evidence="2 13">Belongs to the OXA1/ALB3/YidC family. Type 1 subfamily.</text>
</comment>
<dbReference type="InterPro" id="IPR038221">
    <property type="entry name" value="YidC_periplasmic_sf"/>
</dbReference>
<sequence>MNMDRNTVIGFVLLAVLLFVYLFTATKNSNEAQAVKQRYDDSVALVKWKADSLVALKDSITKRAAFDSTVQAPQTEALTVVENEVFKITFTNKGARPSKVELKSYKSFNDSSLVVLNGTDFDKISYAVNVAPNQASQTAELFFTPGTVTKNADGSQTVVFQLPSANGTIQHTFVVKPNAYMIDWNVQLNGADKLLTQSTINLTWQSKTMQHESDVAYERQVSTICFYEDNDFDYIQNKTDHKFEKPVEWVSVAQQFFNTTLVSKNKFTGGEVRWFRHTDKTSPILAEATATLQTKLPLGSVATLPMQLYFGPTDYKILKAQDAPEMDKLVNLGRDMYTFVRPINKYIVMPVFNFFGSFIGSFGLVIALLTLCIRLITSPLVYTSYLSGAKMKALRPEIEKMKARLGNDQQQVGMEQMKLFREAGVNPLGGCIPALLQIPIFFALYSFFNSNIALRGEEFLWAHNLASYDVLFSWKTSIIGIGNHISLFTITAVITSFLISIYNMNMTPDQNNPMLKYMPYIFPFILFFVFNGLPSALTWYYTVSNIITLALQWVIQNFIIDHDKILAKIEENRKKPKTQSKWQERLAQMQEQQKKLAEEKAKQRK</sequence>
<evidence type="ECO:0000256" key="5">
    <source>
        <dbReference type="ARBA" id="ARBA00022475"/>
    </source>
</evidence>
<dbReference type="InterPro" id="IPR047196">
    <property type="entry name" value="YidC_ALB_C"/>
</dbReference>
<dbReference type="HAMAP" id="MF_01810">
    <property type="entry name" value="YidC_type1"/>
    <property type="match status" value="1"/>
</dbReference>
<feature type="domain" description="Membrane insertase YidC N-terminal" evidence="15">
    <location>
        <begin position="80"/>
        <end position="343"/>
    </location>
</feature>
<feature type="transmembrane region" description="Helical" evidence="13">
    <location>
        <begin position="514"/>
        <end position="533"/>
    </location>
</feature>
<dbReference type="GO" id="GO:0015031">
    <property type="term" value="P:protein transport"/>
    <property type="evidence" value="ECO:0007669"/>
    <property type="project" value="UniProtKB-KW"/>
</dbReference>
<evidence type="ECO:0000256" key="12">
    <source>
        <dbReference type="ARBA" id="ARBA00033342"/>
    </source>
</evidence>
<dbReference type="AlphaFoldDB" id="A0A4Q7MNW0"/>
<dbReference type="EMBL" id="SGXA01000003">
    <property type="protein sequence ID" value="RZS69383.1"/>
    <property type="molecule type" value="Genomic_DNA"/>
</dbReference>
<dbReference type="NCBIfam" id="TIGR03592">
    <property type="entry name" value="yidC_oxa1_cterm"/>
    <property type="match status" value="1"/>
</dbReference>
<protein>
    <recommendedName>
        <fullName evidence="3 13">Membrane protein insertase YidC</fullName>
    </recommendedName>
    <alternativeName>
        <fullName evidence="12 13">Foldase YidC</fullName>
    </alternativeName>
    <alternativeName>
        <fullName evidence="11 13">Membrane integrase YidC</fullName>
    </alternativeName>
    <alternativeName>
        <fullName evidence="13">Membrane protein YidC</fullName>
    </alternativeName>
</protein>
<dbReference type="OrthoDB" id="9780552at2"/>
<keyword evidence="4 13" id="KW-0813">Transport</keyword>
<evidence type="ECO:0000256" key="10">
    <source>
        <dbReference type="ARBA" id="ARBA00023186"/>
    </source>
</evidence>
<keyword evidence="8 13" id="KW-1133">Transmembrane helix</keyword>
<feature type="transmembrane region" description="Helical" evidence="13">
    <location>
        <begin position="351"/>
        <end position="376"/>
    </location>
</feature>
<evidence type="ECO:0000256" key="11">
    <source>
        <dbReference type="ARBA" id="ARBA00033245"/>
    </source>
</evidence>
<dbReference type="CDD" id="cd19961">
    <property type="entry name" value="EcYidC-like_peri"/>
    <property type="match status" value="1"/>
</dbReference>
<dbReference type="PRINTS" id="PR00701">
    <property type="entry name" value="60KDINNERMP"/>
</dbReference>
<evidence type="ECO:0000256" key="4">
    <source>
        <dbReference type="ARBA" id="ARBA00022448"/>
    </source>
</evidence>
<dbReference type="PANTHER" id="PTHR12428:SF65">
    <property type="entry name" value="CYTOCHROME C OXIDASE ASSEMBLY PROTEIN COX18, MITOCHONDRIAL"/>
    <property type="match status" value="1"/>
</dbReference>
<feature type="domain" description="Membrane insertase YidC/Oxa/ALB C-terminal" evidence="14">
    <location>
        <begin position="362"/>
        <end position="557"/>
    </location>
</feature>
<organism evidence="16 17">
    <name type="scientific">Pseudobacter ginsenosidimutans</name>
    <dbReference type="NCBI Taxonomy" id="661488"/>
    <lineage>
        <taxon>Bacteria</taxon>
        <taxon>Pseudomonadati</taxon>
        <taxon>Bacteroidota</taxon>
        <taxon>Chitinophagia</taxon>
        <taxon>Chitinophagales</taxon>
        <taxon>Chitinophagaceae</taxon>
        <taxon>Pseudobacter</taxon>
    </lineage>
</organism>
<feature type="transmembrane region" description="Helical" evidence="13">
    <location>
        <begin position="478"/>
        <end position="502"/>
    </location>
</feature>
<accession>A0A4Q7MNW0</accession>
<name>A0A4Q7MNW0_9BACT</name>
<evidence type="ECO:0000256" key="6">
    <source>
        <dbReference type="ARBA" id="ARBA00022692"/>
    </source>
</evidence>
<dbReference type="NCBIfam" id="TIGR03593">
    <property type="entry name" value="yidC_nterm"/>
    <property type="match status" value="1"/>
</dbReference>
<comment type="caution">
    <text evidence="16">The sequence shown here is derived from an EMBL/GenBank/DDBJ whole genome shotgun (WGS) entry which is preliminary data.</text>
</comment>
<evidence type="ECO:0000313" key="17">
    <source>
        <dbReference type="Proteomes" id="UP000293874"/>
    </source>
</evidence>
<evidence type="ECO:0000256" key="3">
    <source>
        <dbReference type="ARBA" id="ARBA00015325"/>
    </source>
</evidence>
<feature type="transmembrane region" description="Helical" evidence="13">
    <location>
        <begin position="424"/>
        <end position="448"/>
    </location>
</feature>
<dbReference type="Proteomes" id="UP000293874">
    <property type="component" value="Unassembled WGS sequence"/>
</dbReference>
<dbReference type="CDD" id="cd20070">
    <property type="entry name" value="5TM_YidC_Alb3"/>
    <property type="match status" value="1"/>
</dbReference>
<evidence type="ECO:0000259" key="15">
    <source>
        <dbReference type="Pfam" id="PF14849"/>
    </source>
</evidence>
<keyword evidence="6 13" id="KW-0812">Transmembrane</keyword>
<comment type="subunit">
    <text evidence="13">Interacts with the Sec translocase complex via SecD. Specifically interacts with transmembrane segments of nascent integral membrane proteins during membrane integration.</text>
</comment>
<keyword evidence="5 13" id="KW-1003">Cell membrane</keyword>
<dbReference type="GO" id="GO:0051205">
    <property type="term" value="P:protein insertion into membrane"/>
    <property type="evidence" value="ECO:0007669"/>
    <property type="project" value="TreeGrafter"/>
</dbReference>
<evidence type="ECO:0000313" key="16">
    <source>
        <dbReference type="EMBL" id="RZS69383.1"/>
    </source>
</evidence>
<proteinExistence type="inferred from homology"/>
<dbReference type="InterPro" id="IPR028053">
    <property type="entry name" value="Membr_insert_YidC_N"/>
</dbReference>
<gene>
    <name evidence="13" type="primary">yidC</name>
    <name evidence="16" type="ORF">EV199_5220</name>
</gene>
<keyword evidence="7 13" id="KW-0653">Protein transport</keyword>
<keyword evidence="10 13" id="KW-0143">Chaperone</keyword>
<evidence type="ECO:0000256" key="1">
    <source>
        <dbReference type="ARBA" id="ARBA00004429"/>
    </source>
</evidence>